<feature type="compositionally biased region" description="Basic residues" evidence="2">
    <location>
        <begin position="843"/>
        <end position="860"/>
    </location>
</feature>
<dbReference type="AlphaFoldDB" id="A0A9D4UPX1"/>
<evidence type="ECO:0000313" key="4">
    <source>
        <dbReference type="Proteomes" id="UP000886520"/>
    </source>
</evidence>
<comment type="caution">
    <text evidence="3">The sequence shown here is derived from an EMBL/GenBank/DDBJ whole genome shotgun (WGS) entry which is preliminary data.</text>
</comment>
<proteinExistence type="predicted"/>
<feature type="coiled-coil region" evidence="1">
    <location>
        <begin position="286"/>
        <end position="489"/>
    </location>
</feature>
<name>A0A9D4UPX1_ADICA</name>
<dbReference type="OrthoDB" id="783434at2759"/>
<evidence type="ECO:0000256" key="1">
    <source>
        <dbReference type="SAM" id="Coils"/>
    </source>
</evidence>
<feature type="coiled-coil region" evidence="1">
    <location>
        <begin position="65"/>
        <end position="92"/>
    </location>
</feature>
<feature type="region of interest" description="Disordered" evidence="2">
    <location>
        <begin position="840"/>
        <end position="862"/>
    </location>
</feature>
<accession>A0A9D4UPX1</accession>
<protein>
    <submittedName>
        <fullName evidence="3">Uncharacterized protein</fullName>
    </submittedName>
</protein>
<feature type="coiled-coil region" evidence="1">
    <location>
        <begin position="540"/>
        <end position="597"/>
    </location>
</feature>
<sequence>MRMVDSRAHFMARTALVGPSSFKGCLQRSEARMNKSDLRASESLSQLKLTAEKMIQEQASVKTDLQVTYTKLEKSEQEVRSLEMRLQDTKNDNFVLRLKQQEALKLWESLESKFSSTRTFCNQLMETLQQLSLQVHEAEQGKQVLEEKLAERSRFHQEIKLQVDDLLLKKQNSERIAANWEMEFGELEKLQKHFENSLAEETSKLRQLQAEKAEMETHLRTSTELLREEKKRVESAEMQLDQLRNEVDMKSTELEKMDADLATMKKNKDLQYEALEARFTSVWNRNNELQQELEKMASKSHDLEVANSIVKENVNEISAAMETCKELAEQERRAKEDTCGKLKKLELEYGEIVNSKAASEKHVNDLKEELQVVKGEHETSQKRSVKMMQELKQELDLARQKVNDLAEEKLKLVQLSQELELKLAELSATAKDLTNRRDQLVADNSLLLLEIKVANENMKHVIEEKICEIENLSRNSSRDKEALAAQEAKTSLLQQSLLEKDQLIGGLIDEQKRLKSQYLEALDQKISVERLSHDIQRQAETQLETKLMELNKHIKEISERNDKEMKEIKRKCESEMKEAIRKEEQKAANLLAAMREEYELGLSKAQEISFLNQKTLGIEHQAQVREMMQNYEAEKRLLVSEHQAELHRQLEEEKRKWVAELDTKTKELEKKHAEEIKKLSTDNSINSSKADERALRLEQQLNVLQEQLKEEKFIRQEDLQAAARKAKQKLAVSEEKCQSLQRDDSKLNLMKNQSIQEKPHLLADQTYSTAINGAHAVSCLNEGKKVESHVEKGKCESHILPTHSKTVTHHEYEVATSDGRKTITRKRTKSTVMFESPLDVKRMGKRKSTRISSQHRKAKPSRVYATTMGDLFGGKSLDPYSDDPYAFN</sequence>
<evidence type="ECO:0000256" key="2">
    <source>
        <dbReference type="SAM" id="MobiDB-lite"/>
    </source>
</evidence>
<evidence type="ECO:0000313" key="3">
    <source>
        <dbReference type="EMBL" id="KAI5071654.1"/>
    </source>
</evidence>
<organism evidence="3 4">
    <name type="scientific">Adiantum capillus-veneris</name>
    <name type="common">Maidenhair fern</name>
    <dbReference type="NCBI Taxonomy" id="13818"/>
    <lineage>
        <taxon>Eukaryota</taxon>
        <taxon>Viridiplantae</taxon>
        <taxon>Streptophyta</taxon>
        <taxon>Embryophyta</taxon>
        <taxon>Tracheophyta</taxon>
        <taxon>Polypodiopsida</taxon>
        <taxon>Polypodiidae</taxon>
        <taxon>Polypodiales</taxon>
        <taxon>Pteridineae</taxon>
        <taxon>Pteridaceae</taxon>
        <taxon>Vittarioideae</taxon>
        <taxon>Adiantum</taxon>
    </lineage>
</organism>
<keyword evidence="4" id="KW-1185">Reference proteome</keyword>
<feature type="coiled-coil region" evidence="1">
    <location>
        <begin position="121"/>
        <end position="148"/>
    </location>
</feature>
<keyword evidence="1" id="KW-0175">Coiled coil</keyword>
<dbReference type="EMBL" id="JABFUD020000013">
    <property type="protein sequence ID" value="KAI5071654.1"/>
    <property type="molecule type" value="Genomic_DNA"/>
</dbReference>
<reference evidence="3" key="1">
    <citation type="submission" date="2021-01" db="EMBL/GenBank/DDBJ databases">
        <title>Adiantum capillus-veneris genome.</title>
        <authorList>
            <person name="Fang Y."/>
            <person name="Liao Q."/>
        </authorList>
    </citation>
    <scope>NUCLEOTIDE SEQUENCE</scope>
    <source>
        <strain evidence="3">H3</strain>
        <tissue evidence="3">Leaf</tissue>
    </source>
</reference>
<feature type="coiled-coil region" evidence="1">
    <location>
        <begin position="191"/>
        <end position="260"/>
    </location>
</feature>
<dbReference type="Proteomes" id="UP000886520">
    <property type="component" value="Chromosome 13"/>
</dbReference>
<gene>
    <name evidence="3" type="ORF">GOP47_0013905</name>
</gene>
<feature type="coiled-coil region" evidence="1">
    <location>
        <begin position="647"/>
        <end position="743"/>
    </location>
</feature>
<dbReference type="SUPFAM" id="SSF57997">
    <property type="entry name" value="Tropomyosin"/>
    <property type="match status" value="1"/>
</dbReference>